<keyword evidence="1" id="KW-0812">Transmembrane</keyword>
<name>A0ABR2D1E4_9ROSI</name>
<accession>A0ABR2D1E4</accession>
<reference evidence="2 3" key="1">
    <citation type="journal article" date="2024" name="G3 (Bethesda)">
        <title>Genome assembly of Hibiscus sabdariffa L. provides insights into metabolisms of medicinal natural products.</title>
        <authorList>
            <person name="Kim T."/>
        </authorList>
    </citation>
    <scope>NUCLEOTIDE SEQUENCE [LARGE SCALE GENOMIC DNA]</scope>
    <source>
        <strain evidence="2">TK-2024</strain>
        <tissue evidence="2">Old leaves</tissue>
    </source>
</reference>
<dbReference type="Proteomes" id="UP001472677">
    <property type="component" value="Unassembled WGS sequence"/>
</dbReference>
<protein>
    <submittedName>
        <fullName evidence="2">Uncharacterized protein</fullName>
    </submittedName>
</protein>
<comment type="caution">
    <text evidence="2">The sequence shown here is derived from an EMBL/GenBank/DDBJ whole genome shotgun (WGS) entry which is preliminary data.</text>
</comment>
<dbReference type="EMBL" id="JBBPBM010000038">
    <property type="protein sequence ID" value="KAK8527569.1"/>
    <property type="molecule type" value="Genomic_DNA"/>
</dbReference>
<proteinExistence type="predicted"/>
<evidence type="ECO:0000313" key="3">
    <source>
        <dbReference type="Proteomes" id="UP001472677"/>
    </source>
</evidence>
<sequence length="170" mass="18289">MSGGGAIAAVFGVVFFILFWYVLVIKCAEKKAGKNEKEGAKKEKEEGDVVESVVEVLEAAKDMAEAVAEIDGEQVEVGVEICFQQQQQQTSNTPVYTASHAQSVQNAYANPRQTPQHSGNRAPQAHYTVLGSNGVSSRNVVYYSAPVTHHVSVSQLSPQTQFVPVIAHSA</sequence>
<gene>
    <name evidence="2" type="ORF">V6N12_054775</name>
</gene>
<organism evidence="2 3">
    <name type="scientific">Hibiscus sabdariffa</name>
    <name type="common">roselle</name>
    <dbReference type="NCBI Taxonomy" id="183260"/>
    <lineage>
        <taxon>Eukaryota</taxon>
        <taxon>Viridiplantae</taxon>
        <taxon>Streptophyta</taxon>
        <taxon>Embryophyta</taxon>
        <taxon>Tracheophyta</taxon>
        <taxon>Spermatophyta</taxon>
        <taxon>Magnoliopsida</taxon>
        <taxon>eudicotyledons</taxon>
        <taxon>Gunneridae</taxon>
        <taxon>Pentapetalae</taxon>
        <taxon>rosids</taxon>
        <taxon>malvids</taxon>
        <taxon>Malvales</taxon>
        <taxon>Malvaceae</taxon>
        <taxon>Malvoideae</taxon>
        <taxon>Hibiscus</taxon>
    </lineage>
</organism>
<keyword evidence="1" id="KW-1133">Transmembrane helix</keyword>
<evidence type="ECO:0000256" key="1">
    <source>
        <dbReference type="SAM" id="Phobius"/>
    </source>
</evidence>
<evidence type="ECO:0000313" key="2">
    <source>
        <dbReference type="EMBL" id="KAK8527569.1"/>
    </source>
</evidence>
<keyword evidence="3" id="KW-1185">Reference proteome</keyword>
<feature type="transmembrane region" description="Helical" evidence="1">
    <location>
        <begin position="6"/>
        <end position="25"/>
    </location>
</feature>
<keyword evidence="1" id="KW-0472">Membrane</keyword>